<dbReference type="AlphaFoldDB" id="A0A914UPH9"/>
<evidence type="ECO:0000256" key="5">
    <source>
        <dbReference type="PIRSR" id="PIRSR601019-1"/>
    </source>
</evidence>
<keyword evidence="2 5" id="KW-0547">Nucleotide-binding</keyword>
<feature type="binding site" evidence="6">
    <location>
        <position position="188"/>
    </location>
    <ligand>
        <name>Mg(2+)</name>
        <dbReference type="ChEBI" id="CHEBI:18420"/>
    </ligand>
</feature>
<accession>A0A914UPH9</accession>
<dbReference type="GO" id="GO:0046872">
    <property type="term" value="F:metal ion binding"/>
    <property type="evidence" value="ECO:0007669"/>
    <property type="project" value="UniProtKB-KW"/>
</dbReference>
<dbReference type="PROSITE" id="PS51882">
    <property type="entry name" value="G_ALPHA"/>
    <property type="match status" value="1"/>
</dbReference>
<dbReference type="GO" id="GO:0005525">
    <property type="term" value="F:GTP binding"/>
    <property type="evidence" value="ECO:0007669"/>
    <property type="project" value="UniProtKB-KW"/>
</dbReference>
<keyword evidence="6" id="KW-0460">Magnesium</keyword>
<dbReference type="GO" id="GO:0031683">
    <property type="term" value="F:G-protein beta/gamma-subunit complex binding"/>
    <property type="evidence" value="ECO:0007669"/>
    <property type="project" value="InterPro"/>
</dbReference>
<keyword evidence="1 6" id="KW-0479">Metal-binding</keyword>
<dbReference type="GO" id="GO:0007188">
    <property type="term" value="P:adenylate cyclase-modulating G protein-coupled receptor signaling pathway"/>
    <property type="evidence" value="ECO:0007669"/>
    <property type="project" value="TreeGrafter"/>
</dbReference>
<dbReference type="GO" id="GO:0003924">
    <property type="term" value="F:GTPase activity"/>
    <property type="evidence" value="ECO:0007669"/>
    <property type="project" value="InterPro"/>
</dbReference>
<dbReference type="PRINTS" id="PR00318">
    <property type="entry name" value="GPROTEINA"/>
</dbReference>
<dbReference type="GO" id="GO:0005834">
    <property type="term" value="C:heterotrimeric G-protein complex"/>
    <property type="evidence" value="ECO:0007669"/>
    <property type="project" value="TreeGrafter"/>
</dbReference>
<keyword evidence="4" id="KW-0807">Transducer</keyword>
<dbReference type="InterPro" id="IPR011025">
    <property type="entry name" value="GproteinA_insert"/>
</dbReference>
<feature type="binding site" evidence="5">
    <location>
        <begin position="182"/>
        <end position="188"/>
    </location>
    <ligand>
        <name>GTP</name>
        <dbReference type="ChEBI" id="CHEBI:37565"/>
    </ligand>
</feature>
<dbReference type="Gene3D" id="3.40.50.300">
    <property type="entry name" value="P-loop containing nucleotide triphosphate hydrolases"/>
    <property type="match status" value="1"/>
</dbReference>
<evidence type="ECO:0000256" key="6">
    <source>
        <dbReference type="PIRSR" id="PIRSR601019-2"/>
    </source>
</evidence>
<evidence type="ECO:0000256" key="1">
    <source>
        <dbReference type="ARBA" id="ARBA00022723"/>
    </source>
</evidence>
<dbReference type="SUPFAM" id="SSF47895">
    <property type="entry name" value="Transducin (alpha subunit), insertion domain"/>
    <property type="match status" value="1"/>
</dbReference>
<dbReference type="PANTHER" id="PTHR10218:SF302">
    <property type="entry name" value="GUANINE NUCLEOTIDE-BINDING PROTEIN ALPHA-5 SUBUNIT"/>
    <property type="match status" value="1"/>
</dbReference>
<name>A0A914UPH9_9BILA</name>
<dbReference type="GO" id="GO:0005737">
    <property type="term" value="C:cytoplasm"/>
    <property type="evidence" value="ECO:0007669"/>
    <property type="project" value="TreeGrafter"/>
</dbReference>
<dbReference type="WBParaSite" id="PSAMB.scaffold1121size35697.g11291.t1">
    <property type="protein sequence ID" value="PSAMB.scaffold1121size35697.g11291.t1"/>
    <property type="gene ID" value="PSAMB.scaffold1121size35697.g11291"/>
</dbReference>
<dbReference type="SMART" id="SM00275">
    <property type="entry name" value="G_alpha"/>
    <property type="match status" value="1"/>
</dbReference>
<feature type="binding site" evidence="5">
    <location>
        <begin position="48"/>
        <end position="53"/>
    </location>
    <ligand>
        <name>GTP</name>
        <dbReference type="ChEBI" id="CHEBI:37565"/>
    </ligand>
</feature>
<evidence type="ECO:0000313" key="7">
    <source>
        <dbReference type="Proteomes" id="UP000887566"/>
    </source>
</evidence>
<keyword evidence="3 5" id="KW-0342">GTP-binding</keyword>
<evidence type="ECO:0000256" key="2">
    <source>
        <dbReference type="ARBA" id="ARBA00022741"/>
    </source>
</evidence>
<evidence type="ECO:0000256" key="3">
    <source>
        <dbReference type="ARBA" id="ARBA00023134"/>
    </source>
</evidence>
<keyword evidence="7" id="KW-1185">Reference proteome</keyword>
<dbReference type="Pfam" id="PF00503">
    <property type="entry name" value="G-alpha"/>
    <property type="match status" value="1"/>
</dbReference>
<dbReference type="Gene3D" id="1.10.400.10">
    <property type="entry name" value="GI Alpha 1, domain 2-like"/>
    <property type="match status" value="1"/>
</dbReference>
<dbReference type="InterPro" id="IPR027417">
    <property type="entry name" value="P-loop_NTPase"/>
</dbReference>
<evidence type="ECO:0000256" key="4">
    <source>
        <dbReference type="ARBA" id="ARBA00023224"/>
    </source>
</evidence>
<sequence length="214" mass="24494">MGSGASAPVQRVSSAEATRRNTEIDQQLLVDKQEEKITFKLLLLGGSESGKSTIAKQMRIIHLNGFGETDLINYRFLVHSNLVELFTQLISAATRLKAHMDDETKRLITAFNAFRKSALFGSHEINDQAKYVIDKLWASSAIQGVYERREEITSLPDNTDYLIERFDQICRSDYIPNQQDILYSRIATTGVHEIRFPFNNRFFRYDLSFSLSDT</sequence>
<proteinExistence type="predicted"/>
<dbReference type="Proteomes" id="UP000887566">
    <property type="component" value="Unplaced"/>
</dbReference>
<reference evidence="8" key="1">
    <citation type="submission" date="2022-11" db="UniProtKB">
        <authorList>
            <consortium name="WormBaseParasite"/>
        </authorList>
    </citation>
    <scope>IDENTIFICATION</scope>
</reference>
<feature type="binding site" evidence="6">
    <location>
        <position position="52"/>
    </location>
    <ligand>
        <name>Mg(2+)</name>
        <dbReference type="ChEBI" id="CHEBI:18420"/>
    </ligand>
</feature>
<dbReference type="PANTHER" id="PTHR10218">
    <property type="entry name" value="GTP-BINDING PROTEIN ALPHA SUBUNIT"/>
    <property type="match status" value="1"/>
</dbReference>
<dbReference type="InterPro" id="IPR001019">
    <property type="entry name" value="Gprotein_alpha_su"/>
</dbReference>
<dbReference type="SUPFAM" id="SSF52540">
    <property type="entry name" value="P-loop containing nucleoside triphosphate hydrolases"/>
    <property type="match status" value="1"/>
</dbReference>
<organism evidence="7 8">
    <name type="scientific">Plectus sambesii</name>
    <dbReference type="NCBI Taxonomy" id="2011161"/>
    <lineage>
        <taxon>Eukaryota</taxon>
        <taxon>Metazoa</taxon>
        <taxon>Ecdysozoa</taxon>
        <taxon>Nematoda</taxon>
        <taxon>Chromadorea</taxon>
        <taxon>Plectida</taxon>
        <taxon>Plectina</taxon>
        <taxon>Plectoidea</taxon>
        <taxon>Plectidae</taxon>
        <taxon>Plectus</taxon>
    </lineage>
</organism>
<protein>
    <submittedName>
        <fullName evidence="8">Uncharacterized protein</fullName>
    </submittedName>
</protein>
<evidence type="ECO:0000313" key="8">
    <source>
        <dbReference type="WBParaSite" id="PSAMB.scaffold1121size35697.g11291.t1"/>
    </source>
</evidence>
<dbReference type="GO" id="GO:0001664">
    <property type="term" value="F:G protein-coupled receptor binding"/>
    <property type="evidence" value="ECO:0007669"/>
    <property type="project" value="TreeGrafter"/>
</dbReference>